<protein>
    <submittedName>
        <fullName evidence="1">Uncharacterized protein</fullName>
    </submittedName>
</protein>
<accession>A0A2P2N9C5</accession>
<sequence>MLFSSTPILLLVRGGDLACTRKGGFP</sequence>
<name>A0A2P2N9C5_RHIMU</name>
<proteinExistence type="predicted"/>
<organism evidence="1">
    <name type="scientific">Rhizophora mucronata</name>
    <name type="common">Asiatic mangrove</name>
    <dbReference type="NCBI Taxonomy" id="61149"/>
    <lineage>
        <taxon>Eukaryota</taxon>
        <taxon>Viridiplantae</taxon>
        <taxon>Streptophyta</taxon>
        <taxon>Embryophyta</taxon>
        <taxon>Tracheophyta</taxon>
        <taxon>Spermatophyta</taxon>
        <taxon>Magnoliopsida</taxon>
        <taxon>eudicotyledons</taxon>
        <taxon>Gunneridae</taxon>
        <taxon>Pentapetalae</taxon>
        <taxon>rosids</taxon>
        <taxon>fabids</taxon>
        <taxon>Malpighiales</taxon>
        <taxon>Rhizophoraceae</taxon>
        <taxon>Rhizophora</taxon>
    </lineage>
</organism>
<dbReference type="EMBL" id="GGEC01058589">
    <property type="protein sequence ID" value="MBX39073.1"/>
    <property type="molecule type" value="Transcribed_RNA"/>
</dbReference>
<reference evidence="1" key="1">
    <citation type="submission" date="2018-02" db="EMBL/GenBank/DDBJ databases">
        <title>Rhizophora mucronata_Transcriptome.</title>
        <authorList>
            <person name="Meera S.P."/>
            <person name="Sreeshan A."/>
            <person name="Augustine A."/>
        </authorList>
    </citation>
    <scope>NUCLEOTIDE SEQUENCE</scope>
    <source>
        <tissue evidence="1">Leaf</tissue>
    </source>
</reference>
<evidence type="ECO:0000313" key="1">
    <source>
        <dbReference type="EMBL" id="MBX39073.1"/>
    </source>
</evidence>
<dbReference type="AlphaFoldDB" id="A0A2P2N9C5"/>